<dbReference type="InterPro" id="IPR056423">
    <property type="entry name" value="BACK_BPM_SPOP"/>
</dbReference>
<sequence length="160" mass="17859">MQISDMEPETLKALLSFIYSDSPPDMEEDEDDGCGEGGVASQHLLTAADIGVMLICEEKLCGYIGVLTVTTILALAEQRHCRGLKEAHLEFLSSPNLQQLMERDGLEPRTFQQPAHLSSSNSLQNRPRRWWWQPIDDGAGNEQRATVGRQLAGLEKFVDF</sequence>
<accession>A0A6G1EG11</accession>
<comment type="similarity">
    <text evidence="2">Belongs to the Tdpoz family.</text>
</comment>
<feature type="domain" description="BPM/SPOP BACK" evidence="3">
    <location>
        <begin position="68"/>
        <end position="107"/>
    </location>
</feature>
<evidence type="ECO:0000256" key="2">
    <source>
        <dbReference type="ARBA" id="ARBA00010846"/>
    </source>
</evidence>
<dbReference type="PANTHER" id="PTHR26379:SF381">
    <property type="entry name" value="OS10G0429300 PROTEIN"/>
    <property type="match status" value="1"/>
</dbReference>
<dbReference type="InterPro" id="IPR011333">
    <property type="entry name" value="SKP1/BTB/POZ_sf"/>
</dbReference>
<evidence type="ECO:0000313" key="4">
    <source>
        <dbReference type="EMBL" id="KAF0923687.1"/>
    </source>
</evidence>
<comment type="caution">
    <text evidence="4">The sequence shown here is derived from an EMBL/GenBank/DDBJ whole genome shotgun (WGS) entry which is preliminary data.</text>
</comment>
<comment type="pathway">
    <text evidence="1">Protein modification; protein ubiquitination.</text>
</comment>
<dbReference type="OrthoDB" id="684045at2759"/>
<proteinExistence type="inferred from homology"/>
<protein>
    <recommendedName>
        <fullName evidence="3">BPM/SPOP BACK domain-containing protein</fullName>
    </recommendedName>
</protein>
<keyword evidence="5" id="KW-1185">Reference proteome</keyword>
<gene>
    <name evidence="4" type="ORF">E2562_006661</name>
</gene>
<reference evidence="4 5" key="1">
    <citation type="submission" date="2019-11" db="EMBL/GenBank/DDBJ databases">
        <title>Whole genome sequence of Oryza granulata.</title>
        <authorList>
            <person name="Li W."/>
        </authorList>
    </citation>
    <scope>NUCLEOTIDE SEQUENCE [LARGE SCALE GENOMIC DNA]</scope>
    <source>
        <strain evidence="5">cv. Menghai</strain>
        <tissue evidence="4">Leaf</tissue>
    </source>
</reference>
<dbReference type="PANTHER" id="PTHR26379">
    <property type="entry name" value="BTB/POZ AND MATH DOMAIN-CONTAINING PROTEIN 1"/>
    <property type="match status" value="1"/>
</dbReference>
<name>A0A6G1EG11_9ORYZ</name>
<dbReference type="InterPro" id="IPR045005">
    <property type="entry name" value="BPM1-6"/>
</dbReference>
<dbReference type="Gene3D" id="3.30.710.10">
    <property type="entry name" value="Potassium Channel Kv1.1, Chain A"/>
    <property type="match status" value="1"/>
</dbReference>
<dbReference type="AlphaFoldDB" id="A0A6G1EG11"/>
<evidence type="ECO:0000313" key="5">
    <source>
        <dbReference type="Proteomes" id="UP000479710"/>
    </source>
</evidence>
<dbReference type="EMBL" id="SPHZ02000003">
    <property type="protein sequence ID" value="KAF0923687.1"/>
    <property type="molecule type" value="Genomic_DNA"/>
</dbReference>
<dbReference type="GO" id="GO:0016567">
    <property type="term" value="P:protein ubiquitination"/>
    <property type="evidence" value="ECO:0007669"/>
    <property type="project" value="InterPro"/>
</dbReference>
<organism evidence="4 5">
    <name type="scientific">Oryza meyeriana var. granulata</name>
    <dbReference type="NCBI Taxonomy" id="110450"/>
    <lineage>
        <taxon>Eukaryota</taxon>
        <taxon>Viridiplantae</taxon>
        <taxon>Streptophyta</taxon>
        <taxon>Embryophyta</taxon>
        <taxon>Tracheophyta</taxon>
        <taxon>Spermatophyta</taxon>
        <taxon>Magnoliopsida</taxon>
        <taxon>Liliopsida</taxon>
        <taxon>Poales</taxon>
        <taxon>Poaceae</taxon>
        <taxon>BOP clade</taxon>
        <taxon>Oryzoideae</taxon>
        <taxon>Oryzeae</taxon>
        <taxon>Oryzinae</taxon>
        <taxon>Oryza</taxon>
        <taxon>Oryza meyeriana</taxon>
    </lineage>
</organism>
<evidence type="ECO:0000259" key="3">
    <source>
        <dbReference type="Pfam" id="PF24570"/>
    </source>
</evidence>
<dbReference type="Pfam" id="PF24570">
    <property type="entry name" value="BACK_BPM_SPOP"/>
    <property type="match status" value="1"/>
</dbReference>
<evidence type="ECO:0000256" key="1">
    <source>
        <dbReference type="ARBA" id="ARBA00004906"/>
    </source>
</evidence>
<dbReference type="Proteomes" id="UP000479710">
    <property type="component" value="Unassembled WGS sequence"/>
</dbReference>